<evidence type="ECO:0000313" key="17">
    <source>
        <dbReference type="EMBL" id="KAK7826522.1"/>
    </source>
</evidence>
<proteinExistence type="inferred from homology"/>
<evidence type="ECO:0000256" key="1">
    <source>
        <dbReference type="ARBA" id="ARBA00003195"/>
    </source>
</evidence>
<evidence type="ECO:0000256" key="10">
    <source>
        <dbReference type="ARBA" id="ARBA00022982"/>
    </source>
</evidence>
<reference evidence="17 18" key="1">
    <citation type="journal article" date="2023" name="bioRxiv">
        <title>Conserved and derived expression patterns and positive selection on dental genes reveal complex evolutionary context of ever-growing rodent molars.</title>
        <authorList>
            <person name="Calamari Z.T."/>
            <person name="Song A."/>
            <person name="Cohen E."/>
            <person name="Akter M."/>
            <person name="Roy R.D."/>
            <person name="Hallikas O."/>
            <person name="Christensen M.M."/>
            <person name="Li P."/>
            <person name="Marangoni P."/>
            <person name="Jernvall J."/>
            <person name="Klein O.D."/>
        </authorList>
    </citation>
    <scope>NUCLEOTIDE SEQUENCE [LARGE SCALE GENOMIC DNA]</scope>
    <source>
        <strain evidence="17">V071</strain>
    </source>
</reference>
<keyword evidence="6" id="KW-0813">Transport</keyword>
<keyword evidence="8" id="KW-0812">Transmembrane</keyword>
<evidence type="ECO:0000256" key="12">
    <source>
        <dbReference type="ARBA" id="ARBA00023128"/>
    </source>
</evidence>
<evidence type="ECO:0000313" key="18">
    <source>
        <dbReference type="Proteomes" id="UP001488838"/>
    </source>
</evidence>
<dbReference type="Pfam" id="PF07225">
    <property type="entry name" value="NDUF_B4"/>
    <property type="match status" value="1"/>
</dbReference>
<keyword evidence="7" id="KW-0679">Respiratory chain</keyword>
<evidence type="ECO:0000256" key="4">
    <source>
        <dbReference type="ARBA" id="ARBA00011533"/>
    </source>
</evidence>
<comment type="subunit">
    <text evidence="4">Complex I is composed of 45 different subunits.</text>
</comment>
<protein>
    <recommendedName>
        <fullName evidence="5">NADH dehydrogenase [ubiquinone] 1 beta subcomplex subunit 4</fullName>
    </recommendedName>
    <alternativeName>
        <fullName evidence="14">Complex I-B15</fullName>
    </alternativeName>
    <alternativeName>
        <fullName evidence="15">NADH-ubiquinone oxidoreductase B15 subunit</fullName>
    </alternativeName>
</protein>
<evidence type="ECO:0000256" key="13">
    <source>
        <dbReference type="ARBA" id="ARBA00023136"/>
    </source>
</evidence>
<comment type="similarity">
    <text evidence="3">Belongs to the complex I NDUFB4 subunit family.</text>
</comment>
<sequence>MSCSKYKPAPLATVPYPRPNPGQLSPETRKVQFERLSIRAILNGSICFRTTTPHSHRRSCLGSLDLSKIDSCLS</sequence>
<keyword evidence="12" id="KW-0496">Mitochondrion</keyword>
<evidence type="ECO:0000256" key="6">
    <source>
        <dbReference type="ARBA" id="ARBA00022448"/>
    </source>
</evidence>
<keyword evidence="13" id="KW-0472">Membrane</keyword>
<evidence type="ECO:0000256" key="8">
    <source>
        <dbReference type="ARBA" id="ARBA00022692"/>
    </source>
</evidence>
<evidence type="ECO:0000256" key="16">
    <source>
        <dbReference type="SAM" id="MobiDB-lite"/>
    </source>
</evidence>
<feature type="region of interest" description="Disordered" evidence="16">
    <location>
        <begin position="1"/>
        <end position="26"/>
    </location>
</feature>
<evidence type="ECO:0000256" key="3">
    <source>
        <dbReference type="ARBA" id="ARBA00007260"/>
    </source>
</evidence>
<comment type="subcellular location">
    <subcellularLocation>
        <location evidence="2">Mitochondrion inner membrane</location>
        <topology evidence="2">Single-pass membrane protein</topology>
        <orientation evidence="2">Matrix side</orientation>
    </subcellularLocation>
</comment>
<keyword evidence="18" id="KW-1185">Reference proteome</keyword>
<accession>A0AAW0JIM5</accession>
<evidence type="ECO:0000256" key="14">
    <source>
        <dbReference type="ARBA" id="ARBA00030212"/>
    </source>
</evidence>
<comment type="function">
    <text evidence="1">Accessory subunit of the mitochondrial membrane respiratory chain NADH dehydrogenase (Complex I), that is believed not to be involved in catalysis. Complex I functions in the transfer of electrons from NADH to the respiratory chain. The immediate electron acceptor for the enzyme is believed to be ubiquinone.</text>
</comment>
<gene>
    <name evidence="17" type="ORF">U0070_017103</name>
</gene>
<evidence type="ECO:0000256" key="15">
    <source>
        <dbReference type="ARBA" id="ARBA00030987"/>
    </source>
</evidence>
<evidence type="ECO:0000256" key="5">
    <source>
        <dbReference type="ARBA" id="ARBA00018681"/>
    </source>
</evidence>
<keyword evidence="11" id="KW-1133">Transmembrane helix</keyword>
<evidence type="ECO:0000256" key="2">
    <source>
        <dbReference type="ARBA" id="ARBA00004298"/>
    </source>
</evidence>
<keyword evidence="9" id="KW-0999">Mitochondrion inner membrane</keyword>
<keyword evidence="10" id="KW-0249">Electron transport</keyword>
<evidence type="ECO:0000256" key="9">
    <source>
        <dbReference type="ARBA" id="ARBA00022792"/>
    </source>
</evidence>
<dbReference type="AlphaFoldDB" id="A0AAW0JIM5"/>
<dbReference type="Proteomes" id="UP001488838">
    <property type="component" value="Unassembled WGS sequence"/>
</dbReference>
<dbReference type="EMBL" id="JBBHLL010000034">
    <property type="protein sequence ID" value="KAK7826522.1"/>
    <property type="molecule type" value="Genomic_DNA"/>
</dbReference>
<evidence type="ECO:0000256" key="7">
    <source>
        <dbReference type="ARBA" id="ARBA00022660"/>
    </source>
</evidence>
<dbReference type="InterPro" id="IPR009866">
    <property type="entry name" value="NADH_UbQ_OxRdtase_NDUFB4_su"/>
</dbReference>
<organism evidence="17 18">
    <name type="scientific">Myodes glareolus</name>
    <name type="common">Bank vole</name>
    <name type="synonym">Clethrionomys glareolus</name>
    <dbReference type="NCBI Taxonomy" id="447135"/>
    <lineage>
        <taxon>Eukaryota</taxon>
        <taxon>Metazoa</taxon>
        <taxon>Chordata</taxon>
        <taxon>Craniata</taxon>
        <taxon>Vertebrata</taxon>
        <taxon>Euteleostomi</taxon>
        <taxon>Mammalia</taxon>
        <taxon>Eutheria</taxon>
        <taxon>Euarchontoglires</taxon>
        <taxon>Glires</taxon>
        <taxon>Rodentia</taxon>
        <taxon>Myomorpha</taxon>
        <taxon>Muroidea</taxon>
        <taxon>Cricetidae</taxon>
        <taxon>Arvicolinae</taxon>
        <taxon>Myodes</taxon>
    </lineage>
</organism>
<comment type="caution">
    <text evidence="17">The sequence shown here is derived from an EMBL/GenBank/DDBJ whole genome shotgun (WGS) entry which is preliminary data.</text>
</comment>
<evidence type="ECO:0000256" key="11">
    <source>
        <dbReference type="ARBA" id="ARBA00022989"/>
    </source>
</evidence>
<dbReference type="GO" id="GO:0005743">
    <property type="term" value="C:mitochondrial inner membrane"/>
    <property type="evidence" value="ECO:0007669"/>
    <property type="project" value="UniProtKB-SubCell"/>
</dbReference>
<name>A0AAW0JIM5_MYOGA</name>